<dbReference type="RefSeq" id="WP_249301788.1">
    <property type="nucleotide sequence ID" value="NZ_JACRSP010000007.1"/>
</dbReference>
<keyword evidence="2" id="KW-1185">Reference proteome</keyword>
<sequence length="579" mass="64374">MISAKAPTTDGEEETDPVELLPPEEFILVHAGTKLYRVEKSQSPDSGSEWELALLKENINNARSCGFTMKNRFYLLTGAEYLVFDGETVSSVSESAYVPTVMIGCTPAGDGTAYEDVNLLSPKRTQSFCADGTTKKYVLAAKGLDTTAVTAKKLDDTGDEPTWVDLVETTDFTVDREKGTVTFSTVPAKPAVTGRDNVEITYSKTVEGEADKICKCDRFALYGVGKNDRVFVAGNPDEPSVDWYSGLDDPTYFPDLGYSQIGTDQTAIMGYCRIGEYLGIIKQDNDQDATVFLRSANLVDGRAVFPVKQGITGVGAVSARAFGTLLDEPLFLARTGIYGITSTNVAQERTVQNRSYYVDAALTKEQGLENAVATVWDGYYVLAINGHCYILDGKQNKSYRPQSQGDYIYECYHWENVPAICFMEHDGELFFGTADGRICRFNTDRVTMDRYSDDGQAIVCYWSTKADDDGNFMMRKTIVKKGSGVMIKPYLRSSVKVTIRTDQDFGREVRYAQMDIFDWNELDFSRFSFNTNDAPQVVAFNTKVKKYITAQIIVKNDAVGEGFGVYGIIKRYRFVKPVK</sequence>
<gene>
    <name evidence="1" type="ORF">H8695_11290</name>
</gene>
<dbReference type="AlphaFoldDB" id="A0A926HRD0"/>
<evidence type="ECO:0000313" key="2">
    <source>
        <dbReference type="Proteomes" id="UP000620366"/>
    </source>
</evidence>
<comment type="caution">
    <text evidence="1">The sequence shown here is derived from an EMBL/GenBank/DDBJ whole genome shotgun (WGS) entry which is preliminary data.</text>
</comment>
<dbReference type="EMBL" id="JACRSP010000007">
    <property type="protein sequence ID" value="MBC8537272.1"/>
    <property type="molecule type" value="Genomic_DNA"/>
</dbReference>
<proteinExistence type="predicted"/>
<protein>
    <submittedName>
        <fullName evidence="1">Uncharacterized protein</fullName>
    </submittedName>
</protein>
<name>A0A926HRD0_9FIRM</name>
<dbReference type="Proteomes" id="UP000620366">
    <property type="component" value="Unassembled WGS sequence"/>
</dbReference>
<accession>A0A926HRD0</accession>
<organism evidence="1 2">
    <name type="scientific">Feifania hominis</name>
    <dbReference type="NCBI Taxonomy" id="2763660"/>
    <lineage>
        <taxon>Bacteria</taxon>
        <taxon>Bacillati</taxon>
        <taxon>Bacillota</taxon>
        <taxon>Clostridia</taxon>
        <taxon>Eubacteriales</taxon>
        <taxon>Feifaniaceae</taxon>
        <taxon>Feifania</taxon>
    </lineage>
</organism>
<reference evidence="1" key="1">
    <citation type="submission" date="2020-08" db="EMBL/GenBank/DDBJ databases">
        <title>Genome public.</title>
        <authorList>
            <person name="Liu C."/>
            <person name="Sun Q."/>
        </authorList>
    </citation>
    <scope>NUCLEOTIDE SEQUENCE</scope>
    <source>
        <strain evidence="1">BX7</strain>
    </source>
</reference>
<evidence type="ECO:0000313" key="1">
    <source>
        <dbReference type="EMBL" id="MBC8537272.1"/>
    </source>
</evidence>